<dbReference type="GeneID" id="36338739"/>
<organism evidence="2 3">
    <name type="scientific">Echinococcus granulosus</name>
    <name type="common">Hydatid tapeworm</name>
    <dbReference type="NCBI Taxonomy" id="6210"/>
    <lineage>
        <taxon>Eukaryota</taxon>
        <taxon>Metazoa</taxon>
        <taxon>Spiralia</taxon>
        <taxon>Lophotrochozoa</taxon>
        <taxon>Platyhelminthes</taxon>
        <taxon>Cestoda</taxon>
        <taxon>Eucestoda</taxon>
        <taxon>Cyclophyllidea</taxon>
        <taxon>Taeniidae</taxon>
        <taxon>Echinococcus</taxon>
        <taxon>Echinococcus granulosus group</taxon>
    </lineage>
</organism>
<accession>W6ULS4</accession>
<dbReference type="KEGG" id="egl:EGR_03024"/>
<dbReference type="GO" id="GO:0016020">
    <property type="term" value="C:membrane"/>
    <property type="evidence" value="ECO:0007669"/>
    <property type="project" value="InterPro"/>
</dbReference>
<keyword evidence="3" id="KW-1185">Reference proteome</keyword>
<gene>
    <name evidence="2" type="ORF">EGR_03024</name>
</gene>
<dbReference type="STRING" id="6210.W6ULS4"/>
<feature type="domain" description="MAM" evidence="1">
    <location>
        <begin position="419"/>
        <end position="438"/>
    </location>
</feature>
<proteinExistence type="predicted"/>
<comment type="caution">
    <text evidence="2">The sequence shown here is derived from an EMBL/GenBank/DDBJ whole genome shotgun (WGS) entry which is preliminary data.</text>
</comment>
<protein>
    <recommendedName>
        <fullName evidence="1">MAM domain-containing protein</fullName>
    </recommendedName>
</protein>
<name>W6ULS4_ECHGR</name>
<dbReference type="PROSITE" id="PS50060">
    <property type="entry name" value="MAM_2"/>
    <property type="match status" value="3"/>
</dbReference>
<dbReference type="EMBL" id="APAU02000015">
    <property type="protein sequence ID" value="EUB62003.1"/>
    <property type="molecule type" value="Genomic_DNA"/>
</dbReference>
<feature type="domain" description="MAM" evidence="1">
    <location>
        <begin position="160"/>
        <end position="244"/>
    </location>
</feature>
<dbReference type="RefSeq" id="XP_024353199.1">
    <property type="nucleotide sequence ID" value="XM_024492273.1"/>
</dbReference>
<dbReference type="CTD" id="36338739"/>
<dbReference type="OMA" id="TCGWMHE"/>
<dbReference type="AlphaFoldDB" id="W6ULS4"/>
<evidence type="ECO:0000313" key="2">
    <source>
        <dbReference type="EMBL" id="EUB62003.1"/>
    </source>
</evidence>
<reference evidence="2 3" key="1">
    <citation type="journal article" date="2013" name="Nat. Genet.">
        <title>The genome of the hydatid tapeworm Echinococcus granulosus.</title>
        <authorList>
            <person name="Zheng H."/>
            <person name="Zhang W."/>
            <person name="Zhang L."/>
            <person name="Zhang Z."/>
            <person name="Li J."/>
            <person name="Lu G."/>
            <person name="Zhu Y."/>
            <person name="Wang Y."/>
            <person name="Huang Y."/>
            <person name="Liu J."/>
            <person name="Kang H."/>
            <person name="Chen J."/>
            <person name="Wang L."/>
            <person name="Chen A."/>
            <person name="Yu S."/>
            <person name="Gao Z."/>
            <person name="Jin L."/>
            <person name="Gu W."/>
            <person name="Wang Z."/>
            <person name="Zhao L."/>
            <person name="Shi B."/>
            <person name="Wen H."/>
            <person name="Lin R."/>
            <person name="Jones M.K."/>
            <person name="Brejova B."/>
            <person name="Vinar T."/>
            <person name="Zhao G."/>
            <person name="McManus D.P."/>
            <person name="Chen Z."/>
            <person name="Zhou Y."/>
            <person name="Wang S."/>
        </authorList>
    </citation>
    <scope>NUCLEOTIDE SEQUENCE [LARGE SCALE GENOMIC DNA]</scope>
</reference>
<dbReference type="OrthoDB" id="6281889at2759"/>
<dbReference type="Proteomes" id="UP000019149">
    <property type="component" value="Unassembled WGS sequence"/>
</dbReference>
<dbReference type="InterPro" id="IPR000998">
    <property type="entry name" value="MAM_dom"/>
</dbReference>
<sequence length="770" mass="85798">MCGWRSDPTNPWLITTLNKSTPQFPLPNSSWPILCLSKEVLQEANSGESWFADDVNPSVFKTPQYLIRTRLRSPSVPASLGLRCLTFSSFFNLGRRVGAASGHLGLALLLQKPGAFLESPSFGGDGPASLAVFFPWSCGVDENEPVTMAGRLSWSIKPLAVCDFDDEETCGWMHEEAVWSHRWAIEQGYLCLAAKVPSSSSRKKTSWVSSLSSGQRKPTADAHVRFASAPISAVVGVKCIVFVYSINLARGKASNLGSSFGSLTLLQQQEGPYNHVLKWFATRFQTSHQFLLVDNGGTSFIPPSRCSAFSETPLIKPVAVCNFNDGDTCGWMHEGAIWMHRWEAEQGYLCLKAKMSTFSSKMKTSSWLPGLSTSHRKPSADIRVRFTSSPVPSAFGLKCIAFGYSIGLEQSSSLLKPLAVCDFDDGETCGWVHEEVPWAYRWAIVRDRLCLKAKVPLNSPSKKISSWLRGLAIDQSSDEIDIKWQLPISTMVMCLVECTEKPHEHIDGQLKQSLSSSLETKVCRLYIFHWSWPPKVPPILSELLEVSLYASNICHPTGCCKSSLDIFMPFHVWTFEEGDMEDWSNDNNNGQQKWHVGTTHLPSSSICVSAKASGKKSKKFFSTTYSKKTSSRLWSPSVSGSFGINCITIQYAIERASQTPPKPFFVWTFNENTGKWTNDAANWHQKWELINGAICLRNVPSESGESDDTMFWLSLNTVKEDIIRNTKALLWSPPIPQSVGMRCITMDYLIDMFSENSEAHRLAMLQQQTG</sequence>
<feature type="domain" description="MAM" evidence="1">
    <location>
        <begin position="319"/>
        <end position="404"/>
    </location>
</feature>
<evidence type="ECO:0000259" key="1">
    <source>
        <dbReference type="PROSITE" id="PS50060"/>
    </source>
</evidence>
<evidence type="ECO:0000313" key="3">
    <source>
        <dbReference type="Proteomes" id="UP000019149"/>
    </source>
</evidence>
<dbReference type="Gene3D" id="2.60.120.200">
    <property type="match status" value="1"/>
</dbReference>